<keyword evidence="6" id="KW-1185">Reference proteome</keyword>
<proteinExistence type="predicted"/>
<keyword evidence="3" id="KW-0732">Signal</keyword>
<evidence type="ECO:0000256" key="3">
    <source>
        <dbReference type="SAM" id="SignalP"/>
    </source>
</evidence>
<dbReference type="Proteomes" id="UP000783686">
    <property type="component" value="Unassembled WGS sequence"/>
</dbReference>
<evidence type="ECO:0000256" key="1">
    <source>
        <dbReference type="PROSITE-ProRule" id="PRU00076"/>
    </source>
</evidence>
<dbReference type="PROSITE" id="PS50026">
    <property type="entry name" value="EGF_3"/>
    <property type="match status" value="1"/>
</dbReference>
<keyword evidence="2" id="KW-0812">Transmembrane</keyword>
<keyword evidence="2" id="KW-1133">Transmembrane helix</keyword>
<feature type="transmembrane region" description="Helical" evidence="2">
    <location>
        <begin position="260"/>
        <end position="281"/>
    </location>
</feature>
<dbReference type="OrthoDB" id="88467at2759"/>
<feature type="signal peptide" evidence="3">
    <location>
        <begin position="1"/>
        <end position="17"/>
    </location>
</feature>
<protein>
    <recommendedName>
        <fullName evidence="4">EGF-like domain-containing protein</fullName>
    </recommendedName>
</protein>
<accession>A0A811KNY4</accession>
<organism evidence="5 6">
    <name type="scientific">Bursaphelenchus okinawaensis</name>
    <dbReference type="NCBI Taxonomy" id="465554"/>
    <lineage>
        <taxon>Eukaryota</taxon>
        <taxon>Metazoa</taxon>
        <taxon>Ecdysozoa</taxon>
        <taxon>Nematoda</taxon>
        <taxon>Chromadorea</taxon>
        <taxon>Rhabditida</taxon>
        <taxon>Tylenchina</taxon>
        <taxon>Tylenchomorpha</taxon>
        <taxon>Aphelenchoidea</taxon>
        <taxon>Aphelenchoididae</taxon>
        <taxon>Bursaphelenchus</taxon>
    </lineage>
</organism>
<evidence type="ECO:0000256" key="2">
    <source>
        <dbReference type="SAM" id="Phobius"/>
    </source>
</evidence>
<keyword evidence="2" id="KW-0472">Membrane</keyword>
<feature type="disulfide bond" evidence="1">
    <location>
        <begin position="68"/>
        <end position="77"/>
    </location>
</feature>
<evidence type="ECO:0000313" key="6">
    <source>
        <dbReference type="Proteomes" id="UP000614601"/>
    </source>
</evidence>
<dbReference type="AlphaFoldDB" id="A0A811KNY4"/>
<feature type="chain" id="PRO_5035595166" description="EGF-like domain-containing protein" evidence="3">
    <location>
        <begin position="18"/>
        <end position="314"/>
    </location>
</feature>
<dbReference type="EMBL" id="CAJFCW020000003">
    <property type="protein sequence ID" value="CAG9106987.1"/>
    <property type="molecule type" value="Genomic_DNA"/>
</dbReference>
<keyword evidence="1" id="KW-0245">EGF-like domain</keyword>
<evidence type="ECO:0000313" key="5">
    <source>
        <dbReference type="EMBL" id="CAD5217029.1"/>
    </source>
</evidence>
<keyword evidence="1" id="KW-1015">Disulfide bond</keyword>
<reference evidence="5" key="1">
    <citation type="submission" date="2020-09" db="EMBL/GenBank/DDBJ databases">
        <authorList>
            <person name="Kikuchi T."/>
        </authorList>
    </citation>
    <scope>NUCLEOTIDE SEQUENCE</scope>
    <source>
        <strain evidence="5">SH1</strain>
    </source>
</reference>
<sequence>MRLPLIFCTICLSLSLSNELSDELPVCNCSSTTPDYYYDLHPVPDIKCRPCFEGSQCVQEQTGATCQCAPFRFGTYCQYADLCHNGRSQCVGDCKESFRGRKCVCNEDKGGEFCEFQKPKQEILLTFEVTEPQGVQNVHDGLDVLTKAAHLGGFEVLDDGKAIYKSSGNLCMKEKIDQNRDIDVEDEDFEPYQIIIKARLLMACGRLAEHHHTEIFTCYTSAYDAVHTLGSLRLYEQTKRFGLNFIHVEVDHSILECQHIIALIISILAILTIVTTAYCLYQRISYRRRFRGSGAHGTGSGDTMNKLIEPNGYF</sequence>
<comment type="caution">
    <text evidence="5">The sequence shown here is derived from an EMBL/GenBank/DDBJ whole genome shotgun (WGS) entry which is preliminary data.</text>
</comment>
<dbReference type="PROSITE" id="PS00022">
    <property type="entry name" value="EGF_1"/>
    <property type="match status" value="1"/>
</dbReference>
<evidence type="ECO:0000259" key="4">
    <source>
        <dbReference type="PROSITE" id="PS50026"/>
    </source>
</evidence>
<name>A0A811KNY4_9BILA</name>
<gene>
    <name evidence="5" type="ORF">BOKJ2_LOCUS6883</name>
</gene>
<dbReference type="EMBL" id="CAJFDH010000003">
    <property type="protein sequence ID" value="CAD5217029.1"/>
    <property type="molecule type" value="Genomic_DNA"/>
</dbReference>
<dbReference type="InterPro" id="IPR000742">
    <property type="entry name" value="EGF"/>
</dbReference>
<comment type="caution">
    <text evidence="1">Lacks conserved residue(s) required for the propagation of feature annotation.</text>
</comment>
<dbReference type="Proteomes" id="UP000614601">
    <property type="component" value="Unassembled WGS sequence"/>
</dbReference>
<feature type="domain" description="EGF-like" evidence="4">
    <location>
        <begin position="44"/>
        <end position="78"/>
    </location>
</feature>